<dbReference type="InterPro" id="IPR015319">
    <property type="entry name" value="IL-4_rcpt-alpha_N"/>
</dbReference>
<comment type="caution">
    <text evidence="9">The sequence shown here is derived from an EMBL/GenBank/DDBJ whole genome shotgun (WGS) entry which is preliminary data.</text>
</comment>
<feature type="domain" description="Interleukin-4 receptor alpha N-terminal" evidence="8">
    <location>
        <begin position="103"/>
        <end position="191"/>
    </location>
</feature>
<evidence type="ECO:0000313" key="9">
    <source>
        <dbReference type="EMBL" id="KAL1278500.1"/>
    </source>
</evidence>
<evidence type="ECO:0000256" key="1">
    <source>
        <dbReference type="ARBA" id="ARBA00004167"/>
    </source>
</evidence>
<evidence type="ECO:0000256" key="5">
    <source>
        <dbReference type="ARBA" id="ARBA00023136"/>
    </source>
</evidence>
<dbReference type="EMBL" id="JAYMGO010000003">
    <property type="protein sequence ID" value="KAL1278500.1"/>
    <property type="molecule type" value="Genomic_DNA"/>
</dbReference>
<dbReference type="Proteomes" id="UP001558613">
    <property type="component" value="Unassembled WGS sequence"/>
</dbReference>
<comment type="subcellular location">
    <subcellularLocation>
        <location evidence="1">Membrane</location>
        <topology evidence="1">Single-pass membrane protein</topology>
    </subcellularLocation>
</comment>
<dbReference type="SUPFAM" id="SSF49265">
    <property type="entry name" value="Fibronectin type III"/>
    <property type="match status" value="2"/>
</dbReference>
<evidence type="ECO:0000256" key="3">
    <source>
        <dbReference type="ARBA" id="ARBA00022729"/>
    </source>
</evidence>
<protein>
    <recommendedName>
        <fullName evidence="8">Interleukin-4 receptor alpha N-terminal domain-containing protein</fullName>
    </recommendedName>
</protein>
<keyword evidence="10" id="KW-1185">Reference proteome</keyword>
<name>A0ABR3NPM9_9TELE</name>
<dbReference type="PANTHER" id="PTHR23037">
    <property type="entry name" value="CYTOKINE RECEPTOR"/>
    <property type="match status" value="1"/>
</dbReference>
<dbReference type="InterPro" id="IPR036116">
    <property type="entry name" value="FN3_sf"/>
</dbReference>
<organism evidence="9 10">
    <name type="scientific">Cirrhinus molitorella</name>
    <name type="common">mud carp</name>
    <dbReference type="NCBI Taxonomy" id="172907"/>
    <lineage>
        <taxon>Eukaryota</taxon>
        <taxon>Metazoa</taxon>
        <taxon>Chordata</taxon>
        <taxon>Craniata</taxon>
        <taxon>Vertebrata</taxon>
        <taxon>Euteleostomi</taxon>
        <taxon>Actinopterygii</taxon>
        <taxon>Neopterygii</taxon>
        <taxon>Teleostei</taxon>
        <taxon>Ostariophysi</taxon>
        <taxon>Cypriniformes</taxon>
        <taxon>Cyprinidae</taxon>
        <taxon>Labeoninae</taxon>
        <taxon>Labeonini</taxon>
        <taxon>Cirrhinus</taxon>
    </lineage>
</organism>
<gene>
    <name evidence="9" type="ORF">QQF64_025173</name>
</gene>
<evidence type="ECO:0000259" key="8">
    <source>
        <dbReference type="Pfam" id="PF09238"/>
    </source>
</evidence>
<keyword evidence="4 7" id="KW-1133">Transmembrane helix</keyword>
<feature type="transmembrane region" description="Helical" evidence="7">
    <location>
        <begin position="311"/>
        <end position="331"/>
    </location>
</feature>
<evidence type="ECO:0000256" key="6">
    <source>
        <dbReference type="ARBA" id="ARBA00023170"/>
    </source>
</evidence>
<accession>A0ABR3NPM9</accession>
<evidence type="ECO:0000256" key="2">
    <source>
        <dbReference type="ARBA" id="ARBA00022692"/>
    </source>
</evidence>
<reference evidence="9 10" key="1">
    <citation type="submission" date="2023-09" db="EMBL/GenBank/DDBJ databases">
        <authorList>
            <person name="Wang M."/>
        </authorList>
    </citation>
    <scope>NUCLEOTIDE SEQUENCE [LARGE SCALE GENOMIC DNA]</scope>
    <source>
        <strain evidence="9">GT-2023</strain>
        <tissue evidence="9">Liver</tissue>
    </source>
</reference>
<proteinExistence type="predicted"/>
<keyword evidence="5 7" id="KW-0472">Membrane</keyword>
<dbReference type="PANTHER" id="PTHR23037:SF42">
    <property type="entry name" value="CYTOKINE RECEPTOR COMMON SUBUNIT GAMMA ISOFORM X1-RELATED"/>
    <property type="match status" value="1"/>
</dbReference>
<keyword evidence="2 7" id="KW-0812">Transmembrane</keyword>
<dbReference type="Gene3D" id="2.60.40.10">
    <property type="entry name" value="Immunoglobulins"/>
    <property type="match status" value="2"/>
</dbReference>
<evidence type="ECO:0000256" key="4">
    <source>
        <dbReference type="ARBA" id="ARBA00022989"/>
    </source>
</evidence>
<dbReference type="InterPro" id="IPR013783">
    <property type="entry name" value="Ig-like_fold"/>
</dbReference>
<dbReference type="Pfam" id="PF09238">
    <property type="entry name" value="IL4Ra_N"/>
    <property type="match status" value="1"/>
</dbReference>
<evidence type="ECO:0000313" key="10">
    <source>
        <dbReference type="Proteomes" id="UP001558613"/>
    </source>
</evidence>
<evidence type="ECO:0000256" key="7">
    <source>
        <dbReference type="SAM" id="Phobius"/>
    </source>
</evidence>
<keyword evidence="3" id="KW-0732">Signal</keyword>
<keyword evidence="6" id="KW-0675">Receptor</keyword>
<sequence length="629" mass="70371">MEEHTITKSNLACLSLTWASLFFCGILVRRLSRLEISVRARLSGTAQTRTEPESVEQQRVFQESSLLLSTVKRTYRMFSTFLKCQIILTLVCHAFCYEPTKEDLKCFNDYETEMQCSLTTDGLKSCSGYKLNITHTVFNTVEKYVCVFERSHHSENCECKIKVQGFVITEIFTTTLLEGTNVLLSKTFMSTEEFIKPKTPVLTVQKTENGNFNVTWDDQYEKSGSVGKNFLEDLKINLIYGIKGGRENITWPVSNTAKSFDIMGKNLQPNTNYILTATMSTGYNDHKISSDQSAPVEFTTSSSPNEIARMVIPPLCVGLIIIICIIFNCILRMKTNWWDKISKPKIDASLREENDHVLPPPVLKFSPVHLEIPKLDLQEEKTLISALPLDKNKEKSFHSVASAPVNYGQACSGSQEQDICTINIASRVEHALDEVFKLHPIKNNLLPPNNQVTTSRSYESVNGISSLQERICANQDCGSCSSSLVFSKMSYLELATDDSFFLEKLNCQSSKRKVSDSSGSQFNSSTVDTLEDRYQCFNSVLKKGNDANVCAKHSNDAGEKCVTSPSPSLILHDGSVKISDKGYQAFQIPQALKFPHSNGQDPTSVQLSSWASSLHFSPVIQMDSSYQPV</sequence>